<evidence type="ECO:0000313" key="2">
    <source>
        <dbReference type="Proteomes" id="UP001432128"/>
    </source>
</evidence>
<gene>
    <name evidence="1" type="ORF">OG579_12700</name>
</gene>
<dbReference type="EMBL" id="CP108021">
    <property type="protein sequence ID" value="WUM18602.1"/>
    <property type="molecule type" value="Genomic_DNA"/>
</dbReference>
<accession>A0AAU4JXR4</accession>
<dbReference type="RefSeq" id="WP_328856218.1">
    <property type="nucleotide sequence ID" value="NZ_CP108021.1"/>
</dbReference>
<name>A0AAU4JXR4_9NOCA</name>
<evidence type="ECO:0000313" key="1">
    <source>
        <dbReference type="EMBL" id="WUM18602.1"/>
    </source>
</evidence>
<protein>
    <submittedName>
        <fullName evidence="1">DUF393 domain-containing protein</fullName>
    </submittedName>
</protein>
<reference evidence="1 2" key="1">
    <citation type="submission" date="2022-10" db="EMBL/GenBank/DDBJ databases">
        <title>The complete genomes of actinobacterial strains from the NBC collection.</title>
        <authorList>
            <person name="Joergensen T.S."/>
            <person name="Alvarez Arevalo M."/>
            <person name="Sterndorff E.B."/>
            <person name="Faurdal D."/>
            <person name="Vuksanovic O."/>
            <person name="Mourched A.-S."/>
            <person name="Charusanti P."/>
            <person name="Shaw S."/>
            <person name="Blin K."/>
            <person name="Weber T."/>
        </authorList>
    </citation>
    <scope>NUCLEOTIDE SEQUENCE [LARGE SCALE GENOMIC DNA]</scope>
    <source>
        <strain evidence="1 2">NBC_00319</strain>
    </source>
</reference>
<proteinExistence type="predicted"/>
<dbReference type="GO" id="GO:0015035">
    <property type="term" value="F:protein-disulfide reductase activity"/>
    <property type="evidence" value="ECO:0007669"/>
    <property type="project" value="InterPro"/>
</dbReference>
<dbReference type="InterPro" id="IPR007263">
    <property type="entry name" value="DCC1-like"/>
</dbReference>
<dbReference type="Proteomes" id="UP001432128">
    <property type="component" value="Chromosome"/>
</dbReference>
<dbReference type="AlphaFoldDB" id="A0AAU4JXR4"/>
<organism evidence="1 2">
    <name type="scientific">Williamsia herbipolensis</name>
    <dbReference type="NCBI Taxonomy" id="1603258"/>
    <lineage>
        <taxon>Bacteria</taxon>
        <taxon>Bacillati</taxon>
        <taxon>Actinomycetota</taxon>
        <taxon>Actinomycetes</taxon>
        <taxon>Mycobacteriales</taxon>
        <taxon>Nocardiaceae</taxon>
        <taxon>Williamsia</taxon>
    </lineage>
</organism>
<sequence length="129" mass="14036">MSPTPGVLYFDGDCGMCTRARDLLQRLNRTGRVRTEPLQSPGTADRVGATEDSLMESVWWLGDDGTVYSAAEAANAAVAAAIGTSIPLRVYRIPGVHQVQEAAYRWVATHRQYFPGVTPHCQEAPGDCR</sequence>
<dbReference type="KEGG" id="whr:OG579_12700"/>
<dbReference type="Pfam" id="PF04134">
    <property type="entry name" value="DCC1-like"/>
    <property type="match status" value="1"/>
</dbReference>
<keyword evidence="2" id="KW-1185">Reference proteome</keyword>